<accession>A0A7J9JXE7</accession>
<dbReference type="EMBL" id="JABFAE010000010">
    <property type="protein sequence ID" value="MBA0838863.1"/>
    <property type="molecule type" value="Genomic_DNA"/>
</dbReference>
<reference evidence="1 2" key="1">
    <citation type="journal article" date="2019" name="Genome Biol. Evol.">
        <title>Insights into the evolution of the New World diploid cottons (Gossypium, subgenus Houzingenia) based on genome sequencing.</title>
        <authorList>
            <person name="Grover C.E."/>
            <person name="Arick M.A. 2nd"/>
            <person name="Thrash A."/>
            <person name="Conover J.L."/>
            <person name="Sanders W.S."/>
            <person name="Peterson D.G."/>
            <person name="Frelichowski J.E."/>
            <person name="Scheffler J.A."/>
            <person name="Scheffler B.E."/>
            <person name="Wendel J.F."/>
        </authorList>
    </citation>
    <scope>NUCLEOTIDE SEQUENCE [LARGE SCALE GENOMIC DNA]</scope>
    <source>
        <strain evidence="1">6</strain>
        <tissue evidence="1">Leaf</tissue>
    </source>
</reference>
<proteinExistence type="predicted"/>
<comment type="caution">
    <text evidence="1">The sequence shown here is derived from an EMBL/GenBank/DDBJ whole genome shotgun (WGS) entry which is preliminary data.</text>
</comment>
<feature type="non-terminal residue" evidence="1">
    <location>
        <position position="60"/>
    </location>
</feature>
<protein>
    <submittedName>
        <fullName evidence="1">Uncharacterized protein</fullName>
    </submittedName>
</protein>
<keyword evidence="2" id="KW-1185">Reference proteome</keyword>
<dbReference type="Proteomes" id="UP000593575">
    <property type="component" value="Unassembled WGS sequence"/>
</dbReference>
<sequence>MLEDFKIHEGDVWTELVDGIPMIMFSDRVKDFIERKMAKIIINQLLGIKIAFDALLNRVT</sequence>
<gene>
    <name evidence="1" type="ORF">Goarm_004650</name>
</gene>
<name>A0A7J9JXE7_9ROSI</name>
<dbReference type="AlphaFoldDB" id="A0A7J9JXE7"/>
<evidence type="ECO:0000313" key="1">
    <source>
        <dbReference type="EMBL" id="MBA0838863.1"/>
    </source>
</evidence>
<evidence type="ECO:0000313" key="2">
    <source>
        <dbReference type="Proteomes" id="UP000593575"/>
    </source>
</evidence>
<organism evidence="1 2">
    <name type="scientific">Gossypium armourianum</name>
    <dbReference type="NCBI Taxonomy" id="34283"/>
    <lineage>
        <taxon>Eukaryota</taxon>
        <taxon>Viridiplantae</taxon>
        <taxon>Streptophyta</taxon>
        <taxon>Embryophyta</taxon>
        <taxon>Tracheophyta</taxon>
        <taxon>Spermatophyta</taxon>
        <taxon>Magnoliopsida</taxon>
        <taxon>eudicotyledons</taxon>
        <taxon>Gunneridae</taxon>
        <taxon>Pentapetalae</taxon>
        <taxon>rosids</taxon>
        <taxon>malvids</taxon>
        <taxon>Malvales</taxon>
        <taxon>Malvaceae</taxon>
        <taxon>Malvoideae</taxon>
        <taxon>Gossypium</taxon>
    </lineage>
</organism>